<dbReference type="EC" id="7.-.-.-" evidence="8"/>
<dbReference type="InterPro" id="IPR027417">
    <property type="entry name" value="P-loop_NTPase"/>
</dbReference>
<evidence type="ECO:0000256" key="6">
    <source>
        <dbReference type="ARBA" id="ARBA00022967"/>
    </source>
</evidence>
<dbReference type="InterPro" id="IPR003439">
    <property type="entry name" value="ABC_transporter-like_ATP-bd"/>
</dbReference>
<evidence type="ECO:0000256" key="7">
    <source>
        <dbReference type="ARBA" id="ARBA00023136"/>
    </source>
</evidence>
<evidence type="ECO:0000256" key="3">
    <source>
        <dbReference type="ARBA" id="ARBA00022475"/>
    </source>
</evidence>
<keyword evidence="12" id="KW-1185">Reference proteome</keyword>
<keyword evidence="2 8" id="KW-0813">Transport</keyword>
<accession>A0AAU9VI80</accession>
<dbReference type="Pfam" id="PF00005">
    <property type="entry name" value="ABC_tran"/>
    <property type="match status" value="1"/>
</dbReference>
<dbReference type="PANTHER" id="PTHR43553">
    <property type="entry name" value="HEAVY METAL TRANSPORTER"/>
    <property type="match status" value="1"/>
</dbReference>
<comment type="subunit">
    <text evidence="8">Forms a stable energy-coupling factor (ECF) transporter complex composed of 2 membrane-embedded substrate-binding proteins (S component), 2 ATP-binding proteins (A component) and 2 transmembrane proteins (T component).</text>
</comment>
<evidence type="ECO:0000259" key="9">
    <source>
        <dbReference type="PROSITE" id="PS50893"/>
    </source>
</evidence>
<dbReference type="SUPFAM" id="SSF52540">
    <property type="entry name" value="P-loop containing nucleoside triphosphate hydrolases"/>
    <property type="match status" value="1"/>
</dbReference>
<reference evidence="11" key="1">
    <citation type="submission" date="2022-04" db="EMBL/GenBank/DDBJ databases">
        <authorList>
            <person name="Forde T."/>
        </authorList>
    </citation>
    <scope>NUCLEOTIDE SEQUENCE</scope>
    <source>
        <strain evidence="11">A18Y016a</strain>
        <strain evidence="10">A18Y020d</strain>
    </source>
</reference>
<dbReference type="EMBL" id="OW659496">
    <property type="protein sequence ID" value="CAH2763047.1"/>
    <property type="molecule type" value="Genomic_DNA"/>
</dbReference>
<dbReference type="CDD" id="cd03225">
    <property type="entry name" value="ABC_cobalt_CbiO_domain1"/>
    <property type="match status" value="1"/>
</dbReference>
<keyword evidence="11" id="KW-0378">Hydrolase</keyword>
<sequence length="282" mass="31246">MSITFEDVSYVYSPNSPFSHHALTDINTTLETGKITAIIGATGSGKSTLVQHLNGLIQPTSGVVTILDHKIKANDKTRNLKQLRSKVGLVFQFPEMQLFEETIYKDVAFGPKNFGFTEEQIQENVSRSLNLVGIHPDIWERSPLDLSGGQKRRVAIAGVLATNPDVIVLDEPTAGLDPQGSKDMMDLFVRLNKEMKKTVIMVTHDMDHVLRYADNVLVLNHGSVFYDGPVQDFFDDSNKLESLGFVAPKILQLKQLLKKGGFNSSTSLDLDEIAQMIEGDLK</sequence>
<feature type="domain" description="ABC transporter" evidence="9">
    <location>
        <begin position="3"/>
        <end position="246"/>
    </location>
</feature>
<evidence type="ECO:0000256" key="1">
    <source>
        <dbReference type="ARBA" id="ARBA00004202"/>
    </source>
</evidence>
<proteinExistence type="inferred from homology"/>
<dbReference type="GO" id="GO:0016887">
    <property type="term" value="F:ATP hydrolysis activity"/>
    <property type="evidence" value="ECO:0007669"/>
    <property type="project" value="InterPro"/>
</dbReference>
<comment type="similarity">
    <text evidence="8">Belongs to the ABC transporter superfamily. Energy-coupling factor EcfA family.</text>
</comment>
<evidence type="ECO:0000256" key="4">
    <source>
        <dbReference type="ARBA" id="ARBA00022741"/>
    </source>
</evidence>
<evidence type="ECO:0000313" key="10">
    <source>
        <dbReference type="EMBL" id="CAH2763047.1"/>
    </source>
</evidence>
<evidence type="ECO:0000256" key="5">
    <source>
        <dbReference type="ARBA" id="ARBA00022840"/>
    </source>
</evidence>
<dbReference type="Proteomes" id="UP001154095">
    <property type="component" value="Chromosome"/>
</dbReference>
<comment type="function">
    <text evidence="8">ATP-binding (A) component of a common energy-coupling factor (ECF) ABC-transporter complex.</text>
</comment>
<keyword evidence="5 8" id="KW-0067">ATP-binding</keyword>
<dbReference type="SMART" id="SM00382">
    <property type="entry name" value="AAA"/>
    <property type="match status" value="1"/>
</dbReference>
<dbReference type="InterPro" id="IPR003593">
    <property type="entry name" value="AAA+_ATPase"/>
</dbReference>
<dbReference type="FunFam" id="3.40.50.300:FF:000224">
    <property type="entry name" value="Energy-coupling factor transporter ATP-binding protein EcfA"/>
    <property type="match status" value="1"/>
</dbReference>
<organism evidence="11 13">
    <name type="scientific">Erysipelothrix amsterdamensis</name>
    <dbReference type="NCBI Taxonomy" id="2929157"/>
    <lineage>
        <taxon>Bacteria</taxon>
        <taxon>Bacillati</taxon>
        <taxon>Bacillota</taxon>
        <taxon>Erysipelotrichia</taxon>
        <taxon>Erysipelotrichales</taxon>
        <taxon>Erysipelotrichaceae</taxon>
        <taxon>Erysipelothrix</taxon>
    </lineage>
</organism>
<dbReference type="PROSITE" id="PS50893">
    <property type="entry name" value="ABC_TRANSPORTER_2"/>
    <property type="match status" value="1"/>
</dbReference>
<gene>
    <name evidence="11" type="primary">ecfA2</name>
    <name evidence="11" type="ORF">ERYAMS2_01542</name>
    <name evidence="10" type="ORF">ERYAMS_01249</name>
</gene>
<dbReference type="AlphaFoldDB" id="A0AAU9VI80"/>
<dbReference type="InterPro" id="IPR017871">
    <property type="entry name" value="ABC_transporter-like_CS"/>
</dbReference>
<protein>
    <recommendedName>
        <fullName evidence="8">Energy-coupling factor transporter ATP-binding protein EcfA2</fullName>
        <ecNumber evidence="8">7.-.-.-</ecNumber>
    </recommendedName>
</protein>
<evidence type="ECO:0000313" key="11">
    <source>
        <dbReference type="EMBL" id="CAH2763077.1"/>
    </source>
</evidence>
<comment type="subcellular location">
    <subcellularLocation>
        <location evidence="1 8">Cell membrane</location>
        <topology evidence="1 8">Peripheral membrane protein</topology>
    </subcellularLocation>
</comment>
<dbReference type="EMBL" id="OW659477">
    <property type="protein sequence ID" value="CAH2763077.1"/>
    <property type="molecule type" value="Genomic_DNA"/>
</dbReference>
<keyword evidence="3 8" id="KW-1003">Cell membrane</keyword>
<keyword evidence="4 8" id="KW-0547">Nucleotide-binding</keyword>
<evidence type="ECO:0000256" key="2">
    <source>
        <dbReference type="ARBA" id="ARBA00022448"/>
    </source>
</evidence>
<keyword evidence="6" id="KW-1278">Translocase</keyword>
<evidence type="ECO:0000313" key="13">
    <source>
        <dbReference type="Proteomes" id="UP001154111"/>
    </source>
</evidence>
<name>A0AAU9VI80_9FIRM</name>
<dbReference type="InterPro" id="IPR050095">
    <property type="entry name" value="ECF_ABC_transporter_ATP-bd"/>
</dbReference>
<dbReference type="InterPro" id="IPR015856">
    <property type="entry name" value="ABC_transpr_CbiO/EcfA_su"/>
</dbReference>
<dbReference type="InterPro" id="IPR030946">
    <property type="entry name" value="EcfA2"/>
</dbReference>
<dbReference type="GO" id="GO:0043190">
    <property type="term" value="C:ATP-binding cassette (ABC) transporter complex"/>
    <property type="evidence" value="ECO:0007669"/>
    <property type="project" value="TreeGrafter"/>
</dbReference>
<dbReference type="Gene3D" id="3.40.50.300">
    <property type="entry name" value="P-loop containing nucleotide triphosphate hydrolases"/>
    <property type="match status" value="1"/>
</dbReference>
<dbReference type="PROSITE" id="PS00211">
    <property type="entry name" value="ABC_TRANSPORTER_1"/>
    <property type="match status" value="1"/>
</dbReference>
<evidence type="ECO:0000313" key="12">
    <source>
        <dbReference type="Proteomes" id="UP001154095"/>
    </source>
</evidence>
<evidence type="ECO:0000256" key="8">
    <source>
        <dbReference type="RuleBase" id="RU365104"/>
    </source>
</evidence>
<dbReference type="NCBIfam" id="TIGR04521">
    <property type="entry name" value="ECF_ATPase_2"/>
    <property type="match status" value="1"/>
</dbReference>
<keyword evidence="7 8" id="KW-0472">Membrane</keyword>
<dbReference type="PANTHER" id="PTHR43553:SF27">
    <property type="entry name" value="ENERGY-COUPLING FACTOR TRANSPORTER ATP-BINDING PROTEIN ECFA2"/>
    <property type="match status" value="1"/>
</dbReference>
<dbReference type="GO" id="GO:0005524">
    <property type="term" value="F:ATP binding"/>
    <property type="evidence" value="ECO:0007669"/>
    <property type="project" value="UniProtKB-UniRule"/>
</dbReference>
<dbReference type="RefSeq" id="WP_254006700.1">
    <property type="nucleotide sequence ID" value="NZ_OW659477.1"/>
</dbReference>
<dbReference type="GO" id="GO:0042626">
    <property type="term" value="F:ATPase-coupled transmembrane transporter activity"/>
    <property type="evidence" value="ECO:0007669"/>
    <property type="project" value="TreeGrafter"/>
</dbReference>
<dbReference type="Proteomes" id="UP001154111">
    <property type="component" value="Chromosome"/>
</dbReference>